<feature type="region of interest" description="Disordered" evidence="1">
    <location>
        <begin position="74"/>
        <end position="97"/>
    </location>
</feature>
<evidence type="ECO:0000256" key="1">
    <source>
        <dbReference type="SAM" id="MobiDB-lite"/>
    </source>
</evidence>
<feature type="region of interest" description="Disordered" evidence="1">
    <location>
        <begin position="1"/>
        <end position="39"/>
    </location>
</feature>
<accession>A0A7J6BHJ5</accession>
<organism evidence="2 3">
    <name type="scientific">Onychostoma macrolepis</name>
    <dbReference type="NCBI Taxonomy" id="369639"/>
    <lineage>
        <taxon>Eukaryota</taxon>
        <taxon>Metazoa</taxon>
        <taxon>Chordata</taxon>
        <taxon>Craniata</taxon>
        <taxon>Vertebrata</taxon>
        <taxon>Euteleostomi</taxon>
        <taxon>Actinopterygii</taxon>
        <taxon>Neopterygii</taxon>
        <taxon>Teleostei</taxon>
        <taxon>Ostariophysi</taxon>
        <taxon>Cypriniformes</taxon>
        <taxon>Cyprinidae</taxon>
        <taxon>Acrossocheilinae</taxon>
        <taxon>Onychostoma</taxon>
    </lineage>
</organism>
<name>A0A7J6BHJ5_9TELE</name>
<evidence type="ECO:0000313" key="3">
    <source>
        <dbReference type="Proteomes" id="UP000579812"/>
    </source>
</evidence>
<comment type="caution">
    <text evidence="2">The sequence shown here is derived from an EMBL/GenBank/DDBJ whole genome shotgun (WGS) entry which is preliminary data.</text>
</comment>
<proteinExistence type="predicted"/>
<evidence type="ECO:0000313" key="2">
    <source>
        <dbReference type="EMBL" id="KAF4094568.1"/>
    </source>
</evidence>
<dbReference type="AlphaFoldDB" id="A0A7J6BHJ5"/>
<keyword evidence="3" id="KW-1185">Reference proteome</keyword>
<sequence>MPGRAKPEETLVEARSGPDVQIGRPTWAPDADAHQTPEKVLVDIDSRTVAMEVGTAKECVTTHLPNQLALKMDGAGAPGPYPPPTARKVWSQRYADE</sequence>
<reference evidence="2 3" key="1">
    <citation type="submission" date="2020-04" db="EMBL/GenBank/DDBJ databases">
        <title>Chromosome-level genome assembly of a cyprinid fish Onychostoma macrolepis by integration of Nanopore Sequencing, Bionano and Hi-C technology.</title>
        <authorList>
            <person name="Wang D."/>
        </authorList>
    </citation>
    <scope>NUCLEOTIDE SEQUENCE [LARGE SCALE GENOMIC DNA]</scope>
    <source>
        <strain evidence="2">SWU-2019</strain>
        <tissue evidence="2">Muscle</tissue>
    </source>
</reference>
<protein>
    <submittedName>
        <fullName evidence="2">Uncharacterized protein</fullName>
    </submittedName>
</protein>
<gene>
    <name evidence="2" type="ORF">G5714_024713</name>
</gene>
<dbReference type="EMBL" id="JAAMOB010000092">
    <property type="protein sequence ID" value="KAF4094568.1"/>
    <property type="molecule type" value="Genomic_DNA"/>
</dbReference>
<dbReference type="Proteomes" id="UP000579812">
    <property type="component" value="Unassembled WGS sequence"/>
</dbReference>